<dbReference type="InterPro" id="IPR010971">
    <property type="entry name" value="UbiH/COQ6"/>
</dbReference>
<proteinExistence type="inferred from homology"/>
<dbReference type="GO" id="GO:0006744">
    <property type="term" value="P:ubiquinone biosynthetic process"/>
    <property type="evidence" value="ECO:0007669"/>
    <property type="project" value="InterPro"/>
</dbReference>
<keyword evidence="4" id="KW-0274">FAD</keyword>
<comment type="similarity">
    <text evidence="2">Belongs to the UbiH/COQ6 family.</text>
</comment>
<dbReference type="InterPro" id="IPR036188">
    <property type="entry name" value="FAD/NAD-bd_sf"/>
</dbReference>
<feature type="domain" description="FAD-binding" evidence="8">
    <location>
        <begin position="8"/>
        <end position="343"/>
    </location>
</feature>
<keyword evidence="5" id="KW-0560">Oxidoreductase</keyword>
<sequence length="436" mass="45341">MADNNLTCEVLVAGAGPAGLAAACLVARAGVSTIAVGPVAGAGDTRTTALFGGAMRTLAHLGADKALAGKGAPLQGLRIVDRLRRTDHPSSLHFPASEIGLEAFGTNYRNLDLLAALEGVGAHFPALTRIHGTIARYRHHGAGVAAELADGRHIRAQVVAACDGRDSPARDAAGIAATTWDYGQIALAFQIGHQIPHRNVSIEVHRPGGPLTFIPLPGDSSAVNWLVPPQDAEKLKALDDHGFVEALFEASGGALGRFFEPGARVGFPIGGLLVDTLAKNRTVLIGEAAHVLPPIGAQGLNLGFRDAATFAGLAIDAVRNRGDAGHANVAAAYRAARARDVMTRRAATDLLNRSLLLGGGAMPHLRGLGLVLLASSAGARRKLMTEGMGIKDDRTVFAGEAASLLPEHGKQIEGELPLGHQDHHQWQGKQRQRGGD</sequence>
<evidence type="ECO:0000256" key="2">
    <source>
        <dbReference type="ARBA" id="ARBA00005349"/>
    </source>
</evidence>
<evidence type="ECO:0000256" key="3">
    <source>
        <dbReference type="ARBA" id="ARBA00022630"/>
    </source>
</evidence>
<keyword evidence="6" id="KW-0503">Monooxygenase</keyword>
<dbReference type="Gene3D" id="3.50.50.60">
    <property type="entry name" value="FAD/NAD(P)-binding domain"/>
    <property type="match status" value="2"/>
</dbReference>
<dbReference type="PANTHER" id="PTHR43876:SF7">
    <property type="entry name" value="UBIQUINONE BIOSYNTHESIS MONOOXYGENASE COQ6, MITOCHONDRIAL"/>
    <property type="match status" value="1"/>
</dbReference>
<dbReference type="GO" id="GO:0004497">
    <property type="term" value="F:monooxygenase activity"/>
    <property type="evidence" value="ECO:0007669"/>
    <property type="project" value="UniProtKB-KW"/>
</dbReference>
<evidence type="ECO:0000256" key="7">
    <source>
        <dbReference type="SAM" id="MobiDB-lite"/>
    </source>
</evidence>
<evidence type="ECO:0000256" key="5">
    <source>
        <dbReference type="ARBA" id="ARBA00023002"/>
    </source>
</evidence>
<dbReference type="GO" id="GO:0016705">
    <property type="term" value="F:oxidoreductase activity, acting on paired donors, with incorporation or reduction of molecular oxygen"/>
    <property type="evidence" value="ECO:0007669"/>
    <property type="project" value="InterPro"/>
</dbReference>
<gene>
    <name evidence="9" type="ORF">MNBD_ALPHA09-1126</name>
</gene>
<dbReference type="InterPro" id="IPR002938">
    <property type="entry name" value="FAD-bd"/>
</dbReference>
<dbReference type="Pfam" id="PF01494">
    <property type="entry name" value="FAD_binding_3"/>
    <property type="match status" value="1"/>
</dbReference>
<dbReference type="EMBL" id="UOEM01000013">
    <property type="protein sequence ID" value="VAW10416.1"/>
    <property type="molecule type" value="Genomic_DNA"/>
</dbReference>
<evidence type="ECO:0000256" key="4">
    <source>
        <dbReference type="ARBA" id="ARBA00022827"/>
    </source>
</evidence>
<dbReference type="PANTHER" id="PTHR43876">
    <property type="entry name" value="UBIQUINONE BIOSYNTHESIS MONOOXYGENASE COQ6, MITOCHONDRIAL"/>
    <property type="match status" value="1"/>
</dbReference>
<reference evidence="9" key="1">
    <citation type="submission" date="2018-06" db="EMBL/GenBank/DDBJ databases">
        <authorList>
            <person name="Zhirakovskaya E."/>
        </authorList>
    </citation>
    <scope>NUCLEOTIDE SEQUENCE</scope>
</reference>
<accession>A0A3B0TTN0</accession>
<organism evidence="9">
    <name type="scientific">hydrothermal vent metagenome</name>
    <dbReference type="NCBI Taxonomy" id="652676"/>
    <lineage>
        <taxon>unclassified sequences</taxon>
        <taxon>metagenomes</taxon>
        <taxon>ecological metagenomes</taxon>
    </lineage>
</organism>
<comment type="cofactor">
    <cofactor evidence="1">
        <name>FAD</name>
        <dbReference type="ChEBI" id="CHEBI:57692"/>
    </cofactor>
</comment>
<evidence type="ECO:0000313" key="9">
    <source>
        <dbReference type="EMBL" id="VAW10416.1"/>
    </source>
</evidence>
<dbReference type="AlphaFoldDB" id="A0A3B0TTN0"/>
<feature type="region of interest" description="Disordered" evidence="7">
    <location>
        <begin position="416"/>
        <end position="436"/>
    </location>
</feature>
<dbReference type="SUPFAM" id="SSF51905">
    <property type="entry name" value="FAD/NAD(P)-binding domain"/>
    <property type="match status" value="1"/>
</dbReference>
<dbReference type="InterPro" id="IPR051205">
    <property type="entry name" value="UbiH/COQ6_monooxygenase"/>
</dbReference>
<dbReference type="PRINTS" id="PR00420">
    <property type="entry name" value="RNGMNOXGNASE"/>
</dbReference>
<dbReference type="NCBIfam" id="TIGR01988">
    <property type="entry name" value="Ubi-OHases"/>
    <property type="match status" value="1"/>
</dbReference>
<evidence type="ECO:0000256" key="6">
    <source>
        <dbReference type="ARBA" id="ARBA00023033"/>
    </source>
</evidence>
<evidence type="ECO:0000256" key="1">
    <source>
        <dbReference type="ARBA" id="ARBA00001974"/>
    </source>
</evidence>
<evidence type="ECO:0000259" key="8">
    <source>
        <dbReference type="Pfam" id="PF01494"/>
    </source>
</evidence>
<dbReference type="GO" id="GO:0071949">
    <property type="term" value="F:FAD binding"/>
    <property type="evidence" value="ECO:0007669"/>
    <property type="project" value="InterPro"/>
</dbReference>
<name>A0A3B0TTN0_9ZZZZ</name>
<keyword evidence="3" id="KW-0285">Flavoprotein</keyword>
<protein>
    <submittedName>
        <fullName evidence="9">2-polyprenyl-6-methoxyphenol hydroxylase</fullName>
    </submittedName>
</protein>